<accession>A0A6G0UA02</accession>
<evidence type="ECO:0000313" key="1">
    <source>
        <dbReference type="EMBL" id="KAE9545056.1"/>
    </source>
</evidence>
<reference evidence="1 2" key="1">
    <citation type="submission" date="2019-08" db="EMBL/GenBank/DDBJ databases">
        <title>The genome of the soybean aphid Biotype 1, its phylome, world population structure and adaptation to the North American continent.</title>
        <authorList>
            <person name="Giordano R."/>
            <person name="Donthu R.K."/>
            <person name="Hernandez A.G."/>
            <person name="Wright C.L."/>
            <person name="Zimin A.V."/>
        </authorList>
    </citation>
    <scope>NUCLEOTIDE SEQUENCE [LARGE SCALE GENOMIC DNA]</scope>
    <source>
        <tissue evidence="1">Whole aphids</tissue>
    </source>
</reference>
<gene>
    <name evidence="1" type="ORF">AGLY_000599</name>
</gene>
<dbReference type="Proteomes" id="UP000475862">
    <property type="component" value="Unassembled WGS sequence"/>
</dbReference>
<organism evidence="1 2">
    <name type="scientific">Aphis glycines</name>
    <name type="common">Soybean aphid</name>
    <dbReference type="NCBI Taxonomy" id="307491"/>
    <lineage>
        <taxon>Eukaryota</taxon>
        <taxon>Metazoa</taxon>
        <taxon>Ecdysozoa</taxon>
        <taxon>Arthropoda</taxon>
        <taxon>Hexapoda</taxon>
        <taxon>Insecta</taxon>
        <taxon>Pterygota</taxon>
        <taxon>Neoptera</taxon>
        <taxon>Paraneoptera</taxon>
        <taxon>Hemiptera</taxon>
        <taxon>Sternorrhyncha</taxon>
        <taxon>Aphidomorpha</taxon>
        <taxon>Aphidoidea</taxon>
        <taxon>Aphididae</taxon>
        <taxon>Aphidini</taxon>
        <taxon>Aphis</taxon>
        <taxon>Aphis</taxon>
    </lineage>
</organism>
<protein>
    <submittedName>
        <fullName evidence="1">Uncharacterized protein</fullName>
    </submittedName>
</protein>
<dbReference type="OrthoDB" id="6575484at2759"/>
<keyword evidence="2" id="KW-1185">Reference proteome</keyword>
<dbReference type="EMBL" id="VYZN01000001">
    <property type="protein sequence ID" value="KAE9545056.1"/>
    <property type="molecule type" value="Genomic_DNA"/>
</dbReference>
<dbReference type="AlphaFoldDB" id="A0A6G0UA02"/>
<sequence length="438" mass="50026">MATEVNLYNYNPFTIKILLINNTDVVINELLKSANFSPSRNDGTPVNQFVSTRAWFDVYETTGLGKTEYESKMDCVIQITQLMKENFGINSNLNLHKLQTNTNCFSDLPYAIYVAENSSMFSKEQTEKLGILGYFLDTGDTKQPLEMLYDISNIMITRPRKTIKFKNGMHVYKHFMFLYCSTGLGPTLEAAKINSAERMIYTLKKLCGFVPEFKLPNVNNPENDRNDRQLWMCLPIDDQYKIKLIRYFLETSSDVSDTVQLNEIAFISNVIVKYADSGNKHKLGVACKFGPYTTVGEGSTKMASVFKARSAMLEKLKLECGFVQYPRNFIPIDCLHNMARENCEKDYGYSRHNISDWSFLGVYPSNGNTPSEPLESGDAMRNPTDTISTPFARARESIEIVVQEGVIVRGTFNPIIERDHIYNRPIRNLSSPYQENYN</sequence>
<comment type="caution">
    <text evidence="1">The sequence shown here is derived from an EMBL/GenBank/DDBJ whole genome shotgun (WGS) entry which is preliminary data.</text>
</comment>
<evidence type="ECO:0000313" key="2">
    <source>
        <dbReference type="Proteomes" id="UP000475862"/>
    </source>
</evidence>
<proteinExistence type="predicted"/>
<name>A0A6G0UA02_APHGL</name>